<evidence type="ECO:0000313" key="4">
    <source>
        <dbReference type="Proteomes" id="UP000015351"/>
    </source>
</evidence>
<protein>
    <recommendedName>
        <fullName evidence="2">DUF4123 domain-containing protein</fullName>
    </recommendedName>
</protein>
<keyword evidence="4" id="KW-1185">Reference proteome</keyword>
<name>S9RMG1_9RHOB</name>
<accession>S9RMG1</accession>
<sequence length="346" mass="39211">MQGDSEDIWSLDGNNSRSNAPPISTSSVFEVIDDRATTGDWLPTTLRALLFPDNADPMRTYLLVDPTLRTTVVGLFDLDVLDVPVACLFNGDAAEEQKEVAPYLVDLTLNGDVIPRFHRDFFAKHWGQGTGILLTSSATLDQLKRHFRKFTKLKRERDERWFLFRFWDATIASVYFRATEHDPLRAAQWFGQGLVRTIVVEEEAGKQASVFDGAAADRLESNAVLPPVTLTDWELEPFKLSALDRHIEEMAHTLKSDFAPELSAYSPEVIKRHVRPAISRFMNFGFKRKEHLHVIAAWALFFGPEFDEKDPDGRLQSICASQGPEVSRFKALKLRMDELGTREAQA</sequence>
<dbReference type="Proteomes" id="UP000015351">
    <property type="component" value="Unassembled WGS sequence"/>
</dbReference>
<dbReference type="HOGENOM" id="CLU_789630_0_0_5"/>
<dbReference type="Pfam" id="PF13503">
    <property type="entry name" value="DUF4123"/>
    <property type="match status" value="1"/>
</dbReference>
<evidence type="ECO:0000256" key="1">
    <source>
        <dbReference type="SAM" id="MobiDB-lite"/>
    </source>
</evidence>
<comment type="caution">
    <text evidence="3">The sequence shown here is derived from an EMBL/GenBank/DDBJ whole genome shotgun (WGS) entry which is preliminary data.</text>
</comment>
<evidence type="ECO:0000259" key="2">
    <source>
        <dbReference type="Pfam" id="PF13503"/>
    </source>
</evidence>
<proteinExistence type="predicted"/>
<dbReference type="STRING" id="1123360.thalar_02130"/>
<feature type="domain" description="DUF4123" evidence="2">
    <location>
        <begin position="61"/>
        <end position="180"/>
    </location>
</feature>
<dbReference type="InterPro" id="IPR025391">
    <property type="entry name" value="DUF4123"/>
</dbReference>
<feature type="compositionally biased region" description="Polar residues" evidence="1">
    <location>
        <begin position="12"/>
        <end position="22"/>
    </location>
</feature>
<organism evidence="3 4">
    <name type="scientific">Litoreibacter arenae DSM 19593</name>
    <dbReference type="NCBI Taxonomy" id="1123360"/>
    <lineage>
        <taxon>Bacteria</taxon>
        <taxon>Pseudomonadati</taxon>
        <taxon>Pseudomonadota</taxon>
        <taxon>Alphaproteobacteria</taxon>
        <taxon>Rhodobacterales</taxon>
        <taxon>Roseobacteraceae</taxon>
        <taxon>Litoreibacter</taxon>
    </lineage>
</organism>
<reference evidence="4" key="1">
    <citation type="journal article" date="2013" name="Stand. Genomic Sci.">
        <title>Genome sequence of the Litoreibacter arenae type strain (DSM 19593(T)), a member of the Roseobacter clade isolated from sea sand.</title>
        <authorList>
            <person name="Riedel T."/>
            <person name="Fiebig A."/>
            <person name="Petersen J."/>
            <person name="Gronow S."/>
            <person name="Kyrpides N.C."/>
            <person name="Goker M."/>
            <person name="Klenk H.P."/>
        </authorList>
    </citation>
    <scope>NUCLEOTIDE SEQUENCE [LARGE SCALE GENOMIC DNA]</scope>
    <source>
        <strain evidence="4">DSM 19593</strain>
    </source>
</reference>
<dbReference type="EMBL" id="AONI01000010">
    <property type="protein sequence ID" value="EPX79305.1"/>
    <property type="molecule type" value="Genomic_DNA"/>
</dbReference>
<evidence type="ECO:0000313" key="3">
    <source>
        <dbReference type="EMBL" id="EPX79305.1"/>
    </source>
</evidence>
<dbReference type="AlphaFoldDB" id="S9RMG1"/>
<feature type="region of interest" description="Disordered" evidence="1">
    <location>
        <begin position="1"/>
        <end position="22"/>
    </location>
</feature>
<dbReference type="eggNOG" id="ENOG5032YPR">
    <property type="taxonomic scope" value="Bacteria"/>
</dbReference>
<gene>
    <name evidence="3" type="ORF">thalar_02130</name>
</gene>